<evidence type="ECO:0000259" key="4">
    <source>
        <dbReference type="Pfam" id="PF13193"/>
    </source>
</evidence>
<sequence length="498" mass="54091">MSNDLYSRFAQSFARHADRVFIEDAGRDWTYRDIARAAGRLAGRLIALGAASGERVLVQTDKSVETLILYIATVRCGAVYLPLNVDYTEAELAYFVGDATPVLAVCRERSLDLFGRIGGKGLAIRTLDQLFADLPEEEAAPVARAPDDIAAILYTSGTTGKPKGAMLTHANLVSNGEVLIDLWRFTPEDRLIHALPIFHVHGLFVAMHCALFSGATVIFMGKFDAAAVIRAMAGATVLMGVPTFYIRLLADPAFTREAGANMRLFVSGSAPLSADIHRAFEDRTGHRVLERYGMTETGMITSNPYDGERRAGFVGPPLPGVLLRIAEFETGRVLQQGEVGIVEVKGPNVFKGYWRMPEKTAAEFRPDGYFITGDMGFIDTDGSVQLVGREKDLIITGGLNVYPAEVEALLDDRPDVAEAAVIGVPHPDFGEAVVAVVQPAGAFDAEAVRVEMRRDLAAFKVPKTILTLDELPRNTMGKIQKKLLRERYADLFAGVAGA</sequence>
<evidence type="ECO:0000313" key="6">
    <source>
        <dbReference type="Proteomes" id="UP001216253"/>
    </source>
</evidence>
<dbReference type="InterPro" id="IPR020845">
    <property type="entry name" value="AMP-binding_CS"/>
</dbReference>
<dbReference type="CDD" id="cd05941">
    <property type="entry name" value="MCS"/>
    <property type="match status" value="1"/>
</dbReference>
<keyword evidence="2" id="KW-1133">Transmembrane helix</keyword>
<gene>
    <name evidence="5" type="ORF">PYV00_18055</name>
</gene>
<proteinExistence type="inferred from homology"/>
<evidence type="ECO:0000259" key="3">
    <source>
        <dbReference type="Pfam" id="PF00501"/>
    </source>
</evidence>
<dbReference type="NCBIfam" id="NF005702">
    <property type="entry name" value="PRK07514.1"/>
    <property type="match status" value="1"/>
</dbReference>
<dbReference type="PROSITE" id="PS00455">
    <property type="entry name" value="AMP_BINDING"/>
    <property type="match status" value="1"/>
</dbReference>
<feature type="domain" description="AMP-dependent synthetase/ligase" evidence="3">
    <location>
        <begin position="10"/>
        <end position="354"/>
    </location>
</feature>
<dbReference type="InterPro" id="IPR025110">
    <property type="entry name" value="AMP-bd_C"/>
</dbReference>
<dbReference type="Proteomes" id="UP001216253">
    <property type="component" value="Unassembled WGS sequence"/>
</dbReference>
<organism evidence="5 6">
    <name type="scientific">Novosphingobium album</name>
    <name type="common">ex Liu et al. 2023</name>
    <dbReference type="NCBI Taxonomy" id="3031130"/>
    <lineage>
        <taxon>Bacteria</taxon>
        <taxon>Pseudomonadati</taxon>
        <taxon>Pseudomonadota</taxon>
        <taxon>Alphaproteobacteria</taxon>
        <taxon>Sphingomonadales</taxon>
        <taxon>Sphingomonadaceae</taxon>
        <taxon>Novosphingobium</taxon>
    </lineage>
</organism>
<dbReference type="SUPFAM" id="SSF56801">
    <property type="entry name" value="Acetyl-CoA synthetase-like"/>
    <property type="match status" value="1"/>
</dbReference>
<dbReference type="PRINTS" id="PR00154">
    <property type="entry name" value="AMPBINDING"/>
</dbReference>
<keyword evidence="2" id="KW-0812">Transmembrane</keyword>
<accession>A0ABT5WUN2</accession>
<dbReference type="InterPro" id="IPR020459">
    <property type="entry name" value="AMP-binding"/>
</dbReference>
<dbReference type="EMBL" id="JARESE010000062">
    <property type="protein sequence ID" value="MDE8653607.1"/>
    <property type="molecule type" value="Genomic_DNA"/>
</dbReference>
<feature type="domain" description="AMP-binding enzyme C-terminal" evidence="4">
    <location>
        <begin position="405"/>
        <end position="478"/>
    </location>
</feature>
<dbReference type="Gene3D" id="3.40.50.12780">
    <property type="entry name" value="N-terminal domain of ligase-like"/>
    <property type="match status" value="1"/>
</dbReference>
<dbReference type="InterPro" id="IPR045851">
    <property type="entry name" value="AMP-bd_C_sf"/>
</dbReference>
<dbReference type="RefSeq" id="WP_275229690.1">
    <property type="nucleotide sequence ID" value="NZ_JARESE010000062.1"/>
</dbReference>
<dbReference type="PANTHER" id="PTHR43201:SF8">
    <property type="entry name" value="ACYL-COA SYNTHETASE FAMILY MEMBER 3"/>
    <property type="match status" value="1"/>
</dbReference>
<evidence type="ECO:0000256" key="1">
    <source>
        <dbReference type="ARBA" id="ARBA00006432"/>
    </source>
</evidence>
<dbReference type="Pfam" id="PF00501">
    <property type="entry name" value="AMP-binding"/>
    <property type="match status" value="1"/>
</dbReference>
<feature type="transmembrane region" description="Helical" evidence="2">
    <location>
        <begin position="200"/>
        <end position="221"/>
    </location>
</feature>
<dbReference type="InterPro" id="IPR042099">
    <property type="entry name" value="ANL_N_sf"/>
</dbReference>
<comment type="caution">
    <text evidence="5">The sequence shown here is derived from an EMBL/GenBank/DDBJ whole genome shotgun (WGS) entry which is preliminary data.</text>
</comment>
<dbReference type="Pfam" id="PF13193">
    <property type="entry name" value="AMP-binding_C"/>
    <property type="match status" value="1"/>
</dbReference>
<dbReference type="InterPro" id="IPR000873">
    <property type="entry name" value="AMP-dep_synth/lig_dom"/>
</dbReference>
<feature type="transmembrane region" description="Helical" evidence="2">
    <location>
        <begin position="227"/>
        <end position="246"/>
    </location>
</feature>
<name>A0ABT5WUN2_9SPHN</name>
<keyword evidence="6" id="KW-1185">Reference proteome</keyword>
<dbReference type="PANTHER" id="PTHR43201">
    <property type="entry name" value="ACYL-COA SYNTHETASE"/>
    <property type="match status" value="1"/>
</dbReference>
<evidence type="ECO:0000256" key="2">
    <source>
        <dbReference type="SAM" id="Phobius"/>
    </source>
</evidence>
<keyword evidence="2" id="KW-0472">Membrane</keyword>
<dbReference type="Gene3D" id="3.30.300.30">
    <property type="match status" value="1"/>
</dbReference>
<protein>
    <submittedName>
        <fullName evidence="5">AMP-binding protein</fullName>
    </submittedName>
</protein>
<reference evidence="5 6" key="1">
    <citation type="submission" date="2023-03" db="EMBL/GenBank/DDBJ databases">
        <title>NovoSphingobium album sp. nov. isolated from polycyclic aromatic hydrocarbons- and heavy-metal polluted soil.</title>
        <authorList>
            <person name="Liu Z."/>
            <person name="Wang K."/>
        </authorList>
    </citation>
    <scope>NUCLEOTIDE SEQUENCE [LARGE SCALE GENOMIC DNA]</scope>
    <source>
        <strain evidence="5 6">H3SJ31-1</strain>
    </source>
</reference>
<evidence type="ECO:0000313" key="5">
    <source>
        <dbReference type="EMBL" id="MDE8653607.1"/>
    </source>
</evidence>
<comment type="similarity">
    <text evidence="1">Belongs to the ATP-dependent AMP-binding enzyme family.</text>
</comment>